<dbReference type="InterPro" id="IPR048625">
    <property type="entry name" value="Sec10_N"/>
</dbReference>
<name>A0A2R5G2B3_9STRA</name>
<evidence type="ECO:0000256" key="1">
    <source>
        <dbReference type="ARBA" id="ARBA00006572"/>
    </source>
</evidence>
<dbReference type="PANTHER" id="PTHR12100">
    <property type="entry name" value="SEC10"/>
    <property type="match status" value="1"/>
</dbReference>
<dbReference type="InParanoid" id="A0A2R5G2B3"/>
<feature type="domain" description="Exocyst complex component Sec10 N-terminal" evidence="8">
    <location>
        <begin position="191"/>
        <end position="294"/>
    </location>
</feature>
<feature type="region of interest" description="Disordered" evidence="6">
    <location>
        <begin position="613"/>
        <end position="649"/>
    </location>
</feature>
<dbReference type="Pfam" id="PF20667">
    <property type="entry name" value="Sec10_N"/>
    <property type="match status" value="1"/>
</dbReference>
<sequence>MADAAPRQQARNGARAPLAGHRPSGKEEEGRPTKANDEEVEVDDHEDDININIDSDHENDYENEDEDEDEDDEDEDEDDEGDEDDDDDDDDDEEDDGEEEDDDDDDDDNGKLNRQRATQRGIQRRTAIPGQASGDELRSDAPDTFGLTTFVVPDFDALSFVDGICSQNLEVDELDFLLDDLDGLQFDLDESIRKVEQMDNAVGKRIERSRVENEALSKELRNIAQEQTRVQEKVARQFRTLERKFGRASESAIGIGSRLEHLDMVKSRAAHAQQLLMYFAEFAHEPEVTSPLFTDFPRTLTDAAPYIHDLEDITLDLTVPGLERGVKQVAEMSGRVLTGLLDEFDRAATDGDMLKMRKCADAILENFRHKQGPENLFQRFIYHSLNPLLAARERSIGFRNSALRDNLAHLFTQIRSVVRTTHVAVAKVFPRHMHEIFALLVTRLFNDSVFGLQPTLQDFLFPKHRGGELAHNEFLQILFTAHKETEVLVQELVRGLRASQQQQQQQRQQQRQQQQQQALAQSGNPAHDAAAHDRGRHSNENAASSISDASLQQKLKFDVEIIHKQVSVVFEPFTAQYADREEKLFSQRISKRLFAIMPFDFVRVVIPDLEPPPGVSRPQRAPPQPAQGAQVSSSTKAASSSGASGQAEFGETDEAAMRAMYEEDAILALRRLFRHVRSLDKDFDEASIVVDTLEVQENWQEDLLEVDVAALAKATDDGRSWRLGDIEDIIAGIPPPLREDSFEGVLTELRGVPGQAIRWAYEAHKRCVDLLGPRREDGDESGSSWSSPLSPAQHGQQQEQQGSAGARLAVESVVLAVANDNREFYEAAQRLFQSLCERFFEATLIPLLQTVHSTIVSPASFREADGSSMLKALAEEMDLFDDHEQAYVVGASRVVHRLQVLPALATANASIKSTIAAVSQKPKRRRSVAQASETDEEPSLEPPVRALDLYLVSSQSAEEMLEQILLYWRDVVYPSLSKSPNAVSVCQAFLNNRLSLCESILADGLDALLNNACVQAQACALTLWEKTDYAPKEGAEVRFDRTTRWCLACVEVLGVYVDRISRLSNLEARRIGLVRLSYLGRDVLLGTLRRAKVSVNGSFTLVQDIGTLGKVFTNNPFCSEIPDVVETWDELRLISQLFIVQPSNLHELISDREGGLSLVRPRLLYECISRRSDFRTSYGAKAAWVKTLFAKAS</sequence>
<feature type="compositionally biased region" description="Low complexity" evidence="6">
    <location>
        <begin position="626"/>
        <end position="647"/>
    </location>
</feature>
<feature type="compositionally biased region" description="Basic and acidic residues" evidence="6">
    <location>
        <begin position="24"/>
        <end position="37"/>
    </location>
</feature>
<dbReference type="EMBL" id="BEYU01000011">
    <property type="protein sequence ID" value="GBG25150.1"/>
    <property type="molecule type" value="Genomic_DNA"/>
</dbReference>
<evidence type="ECO:0000256" key="2">
    <source>
        <dbReference type="ARBA" id="ARBA00022448"/>
    </source>
</evidence>
<feature type="compositionally biased region" description="Pro residues" evidence="6">
    <location>
        <begin position="613"/>
        <end position="625"/>
    </location>
</feature>
<keyword evidence="4 5" id="KW-0175">Coiled coil</keyword>
<dbReference type="Proteomes" id="UP000241890">
    <property type="component" value="Unassembled WGS sequence"/>
</dbReference>
<dbReference type="GO" id="GO:0000145">
    <property type="term" value="C:exocyst"/>
    <property type="evidence" value="ECO:0007669"/>
    <property type="project" value="TreeGrafter"/>
</dbReference>
<dbReference type="GO" id="GO:0006893">
    <property type="term" value="P:Golgi to plasma membrane transport"/>
    <property type="evidence" value="ECO:0007669"/>
    <property type="project" value="TreeGrafter"/>
</dbReference>
<proteinExistence type="inferred from homology"/>
<dbReference type="GO" id="GO:0006887">
    <property type="term" value="P:exocytosis"/>
    <property type="evidence" value="ECO:0007669"/>
    <property type="project" value="UniProtKB-KW"/>
</dbReference>
<feature type="compositionally biased region" description="Acidic residues" evidence="6">
    <location>
        <begin position="38"/>
        <end position="49"/>
    </location>
</feature>
<comment type="caution">
    <text evidence="9">The sequence shown here is derived from an EMBL/GenBank/DDBJ whole genome shotgun (WGS) entry which is preliminary data.</text>
</comment>
<dbReference type="AlphaFoldDB" id="A0A2R5G2B3"/>
<feature type="coiled-coil region" evidence="5">
    <location>
        <begin position="206"/>
        <end position="233"/>
    </location>
</feature>
<feature type="region of interest" description="Disordered" evidence="6">
    <location>
        <begin position="772"/>
        <end position="803"/>
    </location>
</feature>
<feature type="domain" description="Exocyst complex component Sec10-like alpha-helical bundle" evidence="7">
    <location>
        <begin position="944"/>
        <end position="1178"/>
    </location>
</feature>
<feature type="region of interest" description="Disordered" evidence="6">
    <location>
        <begin position="1"/>
        <end position="140"/>
    </location>
</feature>
<gene>
    <name evidence="9" type="ORF">FCC1311_013672</name>
</gene>
<feature type="compositionally biased region" description="Basic and acidic residues" evidence="6">
    <location>
        <begin position="529"/>
        <end position="539"/>
    </location>
</feature>
<dbReference type="PANTHER" id="PTHR12100:SF0">
    <property type="entry name" value="EXOCYST COMPLEX COMPONENT 5"/>
    <property type="match status" value="1"/>
</dbReference>
<feature type="domain" description="Exocyst complex component Sec10-like alpha-helical bundle" evidence="7">
    <location>
        <begin position="303"/>
        <end position="594"/>
    </location>
</feature>
<feature type="compositionally biased region" description="Acidic residues" evidence="6">
    <location>
        <begin position="61"/>
        <end position="108"/>
    </location>
</feature>
<dbReference type="OrthoDB" id="125856at2759"/>
<feature type="region of interest" description="Disordered" evidence="6">
    <location>
        <begin position="503"/>
        <end position="547"/>
    </location>
</feature>
<comment type="similarity">
    <text evidence="1">Belongs to the SEC10 family.</text>
</comment>
<keyword evidence="3" id="KW-0268">Exocytosis</keyword>
<evidence type="ECO:0000256" key="3">
    <source>
        <dbReference type="ARBA" id="ARBA00022483"/>
    </source>
</evidence>
<evidence type="ECO:0000256" key="6">
    <source>
        <dbReference type="SAM" id="MobiDB-lite"/>
    </source>
</evidence>
<dbReference type="InterPro" id="IPR009976">
    <property type="entry name" value="Sec10-like"/>
</dbReference>
<dbReference type="Pfam" id="PF07393">
    <property type="entry name" value="Sec10_HB"/>
    <property type="match status" value="2"/>
</dbReference>
<reference evidence="9 10" key="1">
    <citation type="submission" date="2017-12" db="EMBL/GenBank/DDBJ databases">
        <title>Sequencing, de novo assembly and annotation of complete genome of a new Thraustochytrid species, strain FCC1311.</title>
        <authorList>
            <person name="Sedici K."/>
            <person name="Godart F."/>
            <person name="Aiese Cigliano R."/>
            <person name="Sanseverino W."/>
            <person name="Barakat M."/>
            <person name="Ortet P."/>
            <person name="Marechal E."/>
            <person name="Cagnac O."/>
            <person name="Amato A."/>
        </authorList>
    </citation>
    <scope>NUCLEOTIDE SEQUENCE [LARGE SCALE GENOMIC DNA]</scope>
</reference>
<evidence type="ECO:0000256" key="5">
    <source>
        <dbReference type="SAM" id="Coils"/>
    </source>
</evidence>
<feature type="compositionally biased region" description="Low complexity" evidence="6">
    <location>
        <begin position="503"/>
        <end position="517"/>
    </location>
</feature>
<protein>
    <submittedName>
        <fullName evidence="9">Exocyst complex component 5</fullName>
    </submittedName>
</protein>
<evidence type="ECO:0000259" key="7">
    <source>
        <dbReference type="Pfam" id="PF07393"/>
    </source>
</evidence>
<keyword evidence="2" id="KW-0813">Transport</keyword>
<organism evidence="9 10">
    <name type="scientific">Hondaea fermentalgiana</name>
    <dbReference type="NCBI Taxonomy" id="2315210"/>
    <lineage>
        <taxon>Eukaryota</taxon>
        <taxon>Sar</taxon>
        <taxon>Stramenopiles</taxon>
        <taxon>Bigyra</taxon>
        <taxon>Labyrinthulomycetes</taxon>
        <taxon>Thraustochytrida</taxon>
        <taxon>Thraustochytriidae</taxon>
        <taxon>Hondaea</taxon>
    </lineage>
</organism>
<evidence type="ECO:0000313" key="10">
    <source>
        <dbReference type="Proteomes" id="UP000241890"/>
    </source>
</evidence>
<evidence type="ECO:0000256" key="4">
    <source>
        <dbReference type="ARBA" id="ARBA00023054"/>
    </source>
</evidence>
<dbReference type="InterPro" id="IPR048627">
    <property type="entry name" value="Sec10_HB"/>
</dbReference>
<evidence type="ECO:0000259" key="8">
    <source>
        <dbReference type="Pfam" id="PF20667"/>
    </source>
</evidence>
<feature type="compositionally biased region" description="Low complexity" evidence="6">
    <location>
        <begin position="781"/>
        <end position="803"/>
    </location>
</feature>
<evidence type="ECO:0000313" key="9">
    <source>
        <dbReference type="EMBL" id="GBG25150.1"/>
    </source>
</evidence>
<keyword evidence="10" id="KW-1185">Reference proteome</keyword>
<accession>A0A2R5G2B3</accession>